<sequence length="835" mass="95407">MAPKGTTRSTPVTPTPNAKTTTTITEAQLQALIDQGVAAAMAEAEASRVRNGYDNNGSGPRPAQAVKGSDVVAYNRRFQQLALMCSRMFPEEVDKIEKYIGGLPDMILCSVKASKSKTMQEAIEFTTELMDEKTHAYAERQVKKKRKYDDLSKNNQNQQQQNKRQNTGQAYTAGNSDRKPYAGSKPLCSKCDYNREGPCLPRCNNCKKVGHLAKDCRSRPVNANNNNRNSNNNNQKGNGCYECGAQGHFKRNCPKLKNNDRGNQARNDKAPAKVYVVGNVRANPNNVVAARAPYRLAPSEMKELSDQLQELFDKGFIRPSSSPWGASVLFIKKKDGSFRMCIDYRELNKLTVKNHYPLPRIDDLFDQLQGSSVYSKIDLRSGYHQLRVRLAGYYRRFIKGFSKIAKSMTKLTQKKVKFDWGDKQEAAISCCLNAKREGYCLCITTTESSREKLHHPRLGARSGSVRSKDLEALFQILEAQTEARKPENLEAEDVGGILVENSRESDNPRKEMLEPCTDGMLCLNNRSRLPCYGDLRTLIMHESPKSKYHVHPGFDKIYQDMKKLYWWPNMKADIATYVSKCLTCLKVKAEHQKPSGLLVQPEIPRWKWENITMDFITKLPRTSSSYDTIWTDGQSERTIQTLEDILRVRVIDFGNGWDKHLRLIEFSYNNSYHTSIKAAPFEALYSRKSRSPVCLAEVRDTQLTGPEIIHETTEKIVQIKQIIQATCDRQKSYVDVRHKPLKFHEGDRVMLKASHWKRVIRFGKQGKLNPRYIRPFKVLAKVGTVAYRLKLPKQLIRVHSTFHEEPEFTWEREDQFRKKYPHLFTKTAPSTSTAS</sequence>
<name>A0ABQ4XZF1_9ASTR</name>
<evidence type="ECO:0000256" key="12">
    <source>
        <dbReference type="SAM" id="MobiDB-lite"/>
    </source>
</evidence>
<keyword evidence="2" id="KW-0479">Metal-binding</keyword>
<keyword evidence="10" id="KW-0233">DNA recombination</keyword>
<accession>A0ABQ4XZF1</accession>
<gene>
    <name evidence="14" type="ORF">Tco_0703102</name>
</gene>
<dbReference type="InterPro" id="IPR050951">
    <property type="entry name" value="Retrovirus_Pol_polyprotein"/>
</dbReference>
<evidence type="ECO:0000256" key="7">
    <source>
        <dbReference type="ARBA" id="ARBA00022918"/>
    </source>
</evidence>
<evidence type="ECO:0000256" key="1">
    <source>
        <dbReference type="ARBA" id="ARBA00022670"/>
    </source>
</evidence>
<dbReference type="Pfam" id="PF00098">
    <property type="entry name" value="zf-CCHC"/>
    <property type="match status" value="2"/>
</dbReference>
<evidence type="ECO:0000256" key="8">
    <source>
        <dbReference type="ARBA" id="ARBA00022932"/>
    </source>
</evidence>
<dbReference type="EMBL" id="BQNB010009922">
    <property type="protein sequence ID" value="GJS70261.1"/>
    <property type="molecule type" value="Genomic_DNA"/>
</dbReference>
<reference evidence="14" key="2">
    <citation type="submission" date="2022-01" db="EMBL/GenBank/DDBJ databases">
        <authorList>
            <person name="Yamashiro T."/>
            <person name="Shiraishi A."/>
            <person name="Satake H."/>
            <person name="Nakayama K."/>
        </authorList>
    </citation>
    <scope>NUCLEOTIDE SEQUENCE</scope>
</reference>
<keyword evidence="8" id="KW-0808">Transferase</keyword>
<dbReference type="PANTHER" id="PTHR37984">
    <property type="entry name" value="PROTEIN CBG26694"/>
    <property type="match status" value="1"/>
</dbReference>
<feature type="compositionally biased region" description="Low complexity" evidence="12">
    <location>
        <begin position="10"/>
        <end position="20"/>
    </location>
</feature>
<dbReference type="InterPro" id="IPR001878">
    <property type="entry name" value="Znf_CCHC"/>
</dbReference>
<dbReference type="Pfam" id="PF17921">
    <property type="entry name" value="Integrase_H2C2"/>
    <property type="match status" value="1"/>
</dbReference>
<dbReference type="CDD" id="cd01647">
    <property type="entry name" value="RT_LTR"/>
    <property type="match status" value="1"/>
</dbReference>
<evidence type="ECO:0000256" key="3">
    <source>
        <dbReference type="ARBA" id="ARBA00022750"/>
    </source>
</evidence>
<dbReference type="Gene3D" id="1.10.340.70">
    <property type="match status" value="1"/>
</dbReference>
<dbReference type="SUPFAM" id="SSF56672">
    <property type="entry name" value="DNA/RNA polymerases"/>
    <property type="match status" value="1"/>
</dbReference>
<dbReference type="SUPFAM" id="SSF57756">
    <property type="entry name" value="Retrovirus zinc finger-like domains"/>
    <property type="match status" value="1"/>
</dbReference>
<evidence type="ECO:0000259" key="13">
    <source>
        <dbReference type="PROSITE" id="PS50158"/>
    </source>
</evidence>
<evidence type="ECO:0000256" key="6">
    <source>
        <dbReference type="ARBA" id="ARBA00022908"/>
    </source>
</evidence>
<dbReference type="GO" id="GO:0003964">
    <property type="term" value="F:RNA-directed DNA polymerase activity"/>
    <property type="evidence" value="ECO:0007669"/>
    <property type="project" value="UniProtKB-KW"/>
</dbReference>
<dbReference type="InterPro" id="IPR036397">
    <property type="entry name" value="RNaseH_sf"/>
</dbReference>
<organism evidence="14 15">
    <name type="scientific">Tanacetum coccineum</name>
    <dbReference type="NCBI Taxonomy" id="301880"/>
    <lineage>
        <taxon>Eukaryota</taxon>
        <taxon>Viridiplantae</taxon>
        <taxon>Streptophyta</taxon>
        <taxon>Embryophyta</taxon>
        <taxon>Tracheophyta</taxon>
        <taxon>Spermatophyta</taxon>
        <taxon>Magnoliopsida</taxon>
        <taxon>eudicotyledons</taxon>
        <taxon>Gunneridae</taxon>
        <taxon>Pentapetalae</taxon>
        <taxon>asterids</taxon>
        <taxon>campanulids</taxon>
        <taxon>Asterales</taxon>
        <taxon>Asteraceae</taxon>
        <taxon>Asteroideae</taxon>
        <taxon>Anthemideae</taxon>
        <taxon>Anthemidinae</taxon>
        <taxon>Tanacetum</taxon>
    </lineage>
</organism>
<dbReference type="InterPro" id="IPR043128">
    <property type="entry name" value="Rev_trsase/Diguanyl_cyclase"/>
</dbReference>
<feature type="domain" description="CCHC-type" evidence="13">
    <location>
        <begin position="240"/>
        <end position="255"/>
    </location>
</feature>
<reference evidence="14" key="1">
    <citation type="journal article" date="2022" name="Int. J. Mol. Sci.">
        <title>Draft Genome of Tanacetum Coccineum: Genomic Comparison of Closely Related Tanacetum-Family Plants.</title>
        <authorList>
            <person name="Yamashiro T."/>
            <person name="Shiraishi A."/>
            <person name="Nakayama K."/>
            <person name="Satake H."/>
        </authorList>
    </citation>
    <scope>NUCLEOTIDE SEQUENCE</scope>
</reference>
<keyword evidence="5" id="KW-0460">Magnesium</keyword>
<keyword evidence="7 14" id="KW-0695">RNA-directed DNA polymerase</keyword>
<feature type="region of interest" description="Disordered" evidence="12">
    <location>
        <begin position="1"/>
        <end position="20"/>
    </location>
</feature>
<dbReference type="InterPro" id="IPR043502">
    <property type="entry name" value="DNA/RNA_pol_sf"/>
</dbReference>
<dbReference type="InterPro" id="IPR036875">
    <property type="entry name" value="Znf_CCHC_sf"/>
</dbReference>
<dbReference type="Pfam" id="PF24626">
    <property type="entry name" value="SH3_Tf2-1"/>
    <property type="match status" value="1"/>
</dbReference>
<keyword evidence="6" id="KW-0229">DNA integration</keyword>
<dbReference type="SUPFAM" id="SSF53098">
    <property type="entry name" value="Ribonuclease H-like"/>
    <property type="match status" value="1"/>
</dbReference>
<evidence type="ECO:0000256" key="4">
    <source>
        <dbReference type="ARBA" id="ARBA00022801"/>
    </source>
</evidence>
<keyword evidence="15" id="KW-1185">Reference proteome</keyword>
<keyword evidence="1" id="KW-0645">Protease</keyword>
<dbReference type="SMART" id="SM00343">
    <property type="entry name" value="ZnF_C2HC"/>
    <property type="match status" value="2"/>
</dbReference>
<keyword evidence="4" id="KW-0378">Hydrolase</keyword>
<evidence type="ECO:0000256" key="9">
    <source>
        <dbReference type="ARBA" id="ARBA00023125"/>
    </source>
</evidence>
<feature type="region of interest" description="Disordered" evidence="12">
    <location>
        <begin position="140"/>
        <end position="179"/>
    </location>
</feature>
<keyword evidence="8" id="KW-0548">Nucleotidyltransferase</keyword>
<evidence type="ECO:0000256" key="5">
    <source>
        <dbReference type="ARBA" id="ARBA00022842"/>
    </source>
</evidence>
<dbReference type="Gene3D" id="4.10.60.10">
    <property type="entry name" value="Zinc finger, CCHC-type"/>
    <property type="match status" value="2"/>
</dbReference>
<dbReference type="InterPro" id="IPR056924">
    <property type="entry name" value="SH3_Tf2-1"/>
</dbReference>
<feature type="domain" description="CCHC-type" evidence="13">
    <location>
        <begin position="202"/>
        <end position="218"/>
    </location>
</feature>
<dbReference type="Gene3D" id="3.10.10.10">
    <property type="entry name" value="HIV Type 1 Reverse Transcriptase, subunit A, domain 1"/>
    <property type="match status" value="1"/>
</dbReference>
<evidence type="ECO:0000256" key="2">
    <source>
        <dbReference type="ARBA" id="ARBA00022723"/>
    </source>
</evidence>
<dbReference type="InterPro" id="IPR041588">
    <property type="entry name" value="Integrase_H2C2"/>
</dbReference>
<dbReference type="InterPro" id="IPR012337">
    <property type="entry name" value="RNaseH-like_sf"/>
</dbReference>
<dbReference type="PANTHER" id="PTHR37984:SF5">
    <property type="entry name" value="PROTEIN NYNRIN-LIKE"/>
    <property type="match status" value="1"/>
</dbReference>
<evidence type="ECO:0000256" key="10">
    <source>
        <dbReference type="ARBA" id="ARBA00023172"/>
    </source>
</evidence>
<feature type="compositionally biased region" description="Low complexity" evidence="12">
    <location>
        <begin position="153"/>
        <end position="166"/>
    </location>
</feature>
<keyword evidence="3" id="KW-0064">Aspartyl protease</keyword>
<proteinExistence type="predicted"/>
<evidence type="ECO:0000313" key="15">
    <source>
        <dbReference type="Proteomes" id="UP001151760"/>
    </source>
</evidence>
<dbReference type="InterPro" id="IPR000477">
    <property type="entry name" value="RT_dom"/>
</dbReference>
<evidence type="ECO:0000313" key="14">
    <source>
        <dbReference type="EMBL" id="GJS70261.1"/>
    </source>
</evidence>
<keyword evidence="11" id="KW-0863">Zinc-finger</keyword>
<feature type="compositionally biased region" description="Basic and acidic residues" evidence="12">
    <location>
        <begin position="140"/>
        <end position="152"/>
    </location>
</feature>
<dbReference type="Gene3D" id="3.30.420.10">
    <property type="entry name" value="Ribonuclease H-like superfamily/Ribonuclease H"/>
    <property type="match status" value="1"/>
</dbReference>
<keyword evidence="8" id="KW-0239">DNA-directed DNA polymerase</keyword>
<dbReference type="PROSITE" id="PS50158">
    <property type="entry name" value="ZF_CCHC"/>
    <property type="match status" value="2"/>
</dbReference>
<comment type="caution">
    <text evidence="14">The sequence shown here is derived from an EMBL/GenBank/DDBJ whole genome shotgun (WGS) entry which is preliminary data.</text>
</comment>
<dbReference type="Gene3D" id="3.30.70.270">
    <property type="match status" value="1"/>
</dbReference>
<dbReference type="Pfam" id="PF00078">
    <property type="entry name" value="RVT_1"/>
    <property type="match status" value="1"/>
</dbReference>
<evidence type="ECO:0000256" key="11">
    <source>
        <dbReference type="PROSITE-ProRule" id="PRU00047"/>
    </source>
</evidence>
<dbReference type="Proteomes" id="UP001151760">
    <property type="component" value="Unassembled WGS sequence"/>
</dbReference>
<keyword evidence="9" id="KW-0238">DNA-binding</keyword>
<keyword evidence="11" id="KW-0862">Zinc</keyword>
<protein>
    <submittedName>
        <fullName evidence="14">Reverse transcriptase domain-containing protein</fullName>
    </submittedName>
</protein>